<reference evidence="2 3" key="1">
    <citation type="journal article" date="2018" name="Nat. Ecol. Evol.">
        <title>Pezizomycetes genomes reveal the molecular basis of ectomycorrhizal truffle lifestyle.</title>
        <authorList>
            <person name="Murat C."/>
            <person name="Payen T."/>
            <person name="Noel B."/>
            <person name="Kuo A."/>
            <person name="Morin E."/>
            <person name="Chen J."/>
            <person name="Kohler A."/>
            <person name="Krizsan K."/>
            <person name="Balestrini R."/>
            <person name="Da Silva C."/>
            <person name="Montanini B."/>
            <person name="Hainaut M."/>
            <person name="Levati E."/>
            <person name="Barry K.W."/>
            <person name="Belfiori B."/>
            <person name="Cichocki N."/>
            <person name="Clum A."/>
            <person name="Dockter R.B."/>
            <person name="Fauchery L."/>
            <person name="Guy J."/>
            <person name="Iotti M."/>
            <person name="Le Tacon F."/>
            <person name="Lindquist E.A."/>
            <person name="Lipzen A."/>
            <person name="Malagnac F."/>
            <person name="Mello A."/>
            <person name="Molinier V."/>
            <person name="Miyauchi S."/>
            <person name="Poulain J."/>
            <person name="Riccioni C."/>
            <person name="Rubini A."/>
            <person name="Sitrit Y."/>
            <person name="Splivallo R."/>
            <person name="Traeger S."/>
            <person name="Wang M."/>
            <person name="Zifcakova L."/>
            <person name="Wipf D."/>
            <person name="Zambonelli A."/>
            <person name="Paolocci F."/>
            <person name="Nowrousian M."/>
            <person name="Ottonello S."/>
            <person name="Baldrian P."/>
            <person name="Spatafora J.W."/>
            <person name="Henrissat B."/>
            <person name="Nagy L.G."/>
            <person name="Aury J.M."/>
            <person name="Wincker P."/>
            <person name="Grigoriev I.V."/>
            <person name="Bonfante P."/>
            <person name="Martin F.M."/>
        </authorList>
    </citation>
    <scope>NUCLEOTIDE SEQUENCE [LARGE SCALE GENOMIC DNA]</scope>
    <source>
        <strain evidence="2 3">120613-1</strain>
    </source>
</reference>
<name>A0A3N4J1G9_9PEZI</name>
<dbReference type="EMBL" id="ML120511">
    <property type="protein sequence ID" value="RPA90898.1"/>
    <property type="molecule type" value="Genomic_DNA"/>
</dbReference>
<dbReference type="Pfam" id="PF12937">
    <property type="entry name" value="F-box-like"/>
    <property type="match status" value="1"/>
</dbReference>
<dbReference type="Proteomes" id="UP000276215">
    <property type="component" value="Unassembled WGS sequence"/>
</dbReference>
<evidence type="ECO:0000313" key="3">
    <source>
        <dbReference type="Proteomes" id="UP000276215"/>
    </source>
</evidence>
<sequence>MSLLALPSEMVYQIVQGHDPPDLNSLIRVCRRLAILLTPALWDSVFYTSSEKYALKALFSAAGNDHHPRVSRLLDKGAIEKSGLKEAEVLKKVVKEQSPDVLNTLFGCGILPHSADKQNPPLLTTAIKARRIDMVKYLLSRCDTDVNELNSYGETPLGSAACVTDVDIISLLLVRTSTST</sequence>
<organism evidence="2 3">
    <name type="scientific">Choiromyces venosus 120613-1</name>
    <dbReference type="NCBI Taxonomy" id="1336337"/>
    <lineage>
        <taxon>Eukaryota</taxon>
        <taxon>Fungi</taxon>
        <taxon>Dikarya</taxon>
        <taxon>Ascomycota</taxon>
        <taxon>Pezizomycotina</taxon>
        <taxon>Pezizomycetes</taxon>
        <taxon>Pezizales</taxon>
        <taxon>Tuberaceae</taxon>
        <taxon>Choiromyces</taxon>
    </lineage>
</organism>
<dbReference type="AlphaFoldDB" id="A0A3N4J1G9"/>
<dbReference type="InterPro" id="IPR001810">
    <property type="entry name" value="F-box_dom"/>
</dbReference>
<dbReference type="SUPFAM" id="SSF48403">
    <property type="entry name" value="Ankyrin repeat"/>
    <property type="match status" value="1"/>
</dbReference>
<dbReference type="SUPFAM" id="SSF81383">
    <property type="entry name" value="F-box domain"/>
    <property type="match status" value="1"/>
</dbReference>
<dbReference type="Gene3D" id="1.25.40.20">
    <property type="entry name" value="Ankyrin repeat-containing domain"/>
    <property type="match status" value="1"/>
</dbReference>
<keyword evidence="3" id="KW-1185">Reference proteome</keyword>
<evidence type="ECO:0000313" key="2">
    <source>
        <dbReference type="EMBL" id="RPA90898.1"/>
    </source>
</evidence>
<gene>
    <name evidence="2" type="ORF">L873DRAFT_376277</name>
</gene>
<feature type="domain" description="F-box" evidence="1">
    <location>
        <begin position="1"/>
        <end position="45"/>
    </location>
</feature>
<dbReference type="InterPro" id="IPR036047">
    <property type="entry name" value="F-box-like_dom_sf"/>
</dbReference>
<protein>
    <recommendedName>
        <fullName evidence="1">F-box domain-containing protein</fullName>
    </recommendedName>
</protein>
<accession>A0A3N4J1G9</accession>
<proteinExistence type="predicted"/>
<dbReference type="InterPro" id="IPR036770">
    <property type="entry name" value="Ankyrin_rpt-contain_sf"/>
</dbReference>
<dbReference type="PROSITE" id="PS50181">
    <property type="entry name" value="FBOX"/>
    <property type="match status" value="1"/>
</dbReference>
<evidence type="ECO:0000259" key="1">
    <source>
        <dbReference type="PROSITE" id="PS50181"/>
    </source>
</evidence>
<dbReference type="InterPro" id="IPR002110">
    <property type="entry name" value="Ankyrin_rpt"/>
</dbReference>
<dbReference type="Pfam" id="PF12796">
    <property type="entry name" value="Ank_2"/>
    <property type="match status" value="1"/>
</dbReference>